<dbReference type="InterPro" id="IPR055356">
    <property type="entry name" value="ZP-N"/>
</dbReference>
<dbReference type="InterPro" id="IPR036772">
    <property type="entry name" value="SRCR-like_dom_sf"/>
</dbReference>
<dbReference type="SMART" id="SM00241">
    <property type="entry name" value="ZP"/>
    <property type="match status" value="1"/>
</dbReference>
<evidence type="ECO:0000256" key="5">
    <source>
        <dbReference type="ARBA" id="ARBA00022729"/>
    </source>
</evidence>
<dbReference type="PANTHER" id="PTHR48071">
    <property type="entry name" value="SRCR DOMAIN-CONTAINING PROTEIN"/>
    <property type="match status" value="1"/>
</dbReference>
<dbReference type="Proteomes" id="UP000695026">
    <property type="component" value="Unplaced"/>
</dbReference>
<gene>
    <name evidence="19" type="primary">LOC103059544</name>
</gene>
<feature type="domain" description="CUB" evidence="15">
    <location>
        <begin position="188"/>
        <end position="299"/>
    </location>
</feature>
<organism evidence="18 19">
    <name type="scientific">Python bivittatus</name>
    <name type="common">Burmese python</name>
    <name type="synonym">Python molurus bivittatus</name>
    <dbReference type="NCBI Taxonomy" id="176946"/>
    <lineage>
        <taxon>Eukaryota</taxon>
        <taxon>Metazoa</taxon>
        <taxon>Chordata</taxon>
        <taxon>Craniata</taxon>
        <taxon>Vertebrata</taxon>
        <taxon>Euteleostomi</taxon>
        <taxon>Lepidosauria</taxon>
        <taxon>Squamata</taxon>
        <taxon>Bifurcata</taxon>
        <taxon>Unidentata</taxon>
        <taxon>Episquamata</taxon>
        <taxon>Toxicofera</taxon>
        <taxon>Serpentes</taxon>
        <taxon>Henophidia</taxon>
        <taxon>Pythonidae</taxon>
        <taxon>Python</taxon>
    </lineage>
</organism>
<keyword evidence="9" id="KW-0325">Glycoprotein</keyword>
<dbReference type="PROSITE" id="PS50287">
    <property type="entry name" value="SRCR_2"/>
    <property type="match status" value="1"/>
</dbReference>
<dbReference type="KEGG" id="pbi:103059544"/>
<reference evidence="19" key="1">
    <citation type="submission" date="2025-08" db="UniProtKB">
        <authorList>
            <consortium name="RefSeq"/>
        </authorList>
    </citation>
    <scope>IDENTIFICATION</scope>
    <source>
        <tissue evidence="19">Liver</tissue>
    </source>
</reference>
<dbReference type="SMART" id="SM00202">
    <property type="entry name" value="SR"/>
    <property type="match status" value="1"/>
</dbReference>
<dbReference type="InterPro" id="IPR001190">
    <property type="entry name" value="SRCR"/>
</dbReference>
<proteinExistence type="inferred from homology"/>
<evidence type="ECO:0000256" key="7">
    <source>
        <dbReference type="ARBA" id="ARBA00022927"/>
    </source>
</evidence>
<accession>A0A9F5JFL1</accession>
<evidence type="ECO:0000256" key="13">
    <source>
        <dbReference type="PROSITE-ProRule" id="PRU00059"/>
    </source>
</evidence>
<dbReference type="Pfam" id="PF00100">
    <property type="entry name" value="Zona_pellucida"/>
    <property type="match status" value="1"/>
</dbReference>
<dbReference type="InterPro" id="IPR042235">
    <property type="entry name" value="ZP-C_dom"/>
</dbReference>
<dbReference type="AlphaFoldDB" id="A0A9F5JFL1"/>
<dbReference type="SUPFAM" id="SSF49854">
    <property type="entry name" value="Spermadhesin, CUB domain"/>
    <property type="match status" value="1"/>
</dbReference>
<dbReference type="InterPro" id="IPR001507">
    <property type="entry name" value="ZP_dom"/>
</dbReference>
<evidence type="ECO:0000259" key="17">
    <source>
        <dbReference type="PROSITE" id="PS51034"/>
    </source>
</evidence>
<dbReference type="InterPro" id="IPR035914">
    <property type="entry name" value="Sperma_CUB_dom_sf"/>
</dbReference>
<dbReference type="FunFam" id="3.10.250.10:FF:000003">
    <property type="entry name" value="Deleted in malignant brain tumors 1"/>
    <property type="match status" value="1"/>
</dbReference>
<feature type="disulfide bond" evidence="14">
    <location>
        <begin position="67"/>
        <end position="128"/>
    </location>
</feature>
<dbReference type="InterPro" id="IPR000859">
    <property type="entry name" value="CUB_dom"/>
</dbReference>
<dbReference type="PRINTS" id="PR00258">
    <property type="entry name" value="SPERACTRCPTR"/>
</dbReference>
<comment type="subcellular location">
    <subcellularLocation>
        <location evidence="1">Secreted</location>
    </subcellularLocation>
</comment>
<keyword evidence="7" id="KW-0653">Protein transport</keyword>
<evidence type="ECO:0000259" key="16">
    <source>
        <dbReference type="PROSITE" id="PS50287"/>
    </source>
</evidence>
<dbReference type="Gene3D" id="3.10.250.10">
    <property type="entry name" value="SRCR-like domain"/>
    <property type="match status" value="1"/>
</dbReference>
<evidence type="ECO:0000256" key="10">
    <source>
        <dbReference type="ARBA" id="ARBA00030560"/>
    </source>
</evidence>
<dbReference type="GO" id="GO:0015031">
    <property type="term" value="P:protein transport"/>
    <property type="evidence" value="ECO:0007669"/>
    <property type="project" value="UniProtKB-KW"/>
</dbReference>
<dbReference type="GeneID" id="103059544"/>
<evidence type="ECO:0000313" key="19">
    <source>
        <dbReference type="RefSeq" id="XP_025032866.1"/>
    </source>
</evidence>
<keyword evidence="18" id="KW-1185">Reference proteome</keyword>
<dbReference type="CDD" id="cd00041">
    <property type="entry name" value="CUB"/>
    <property type="match status" value="1"/>
</dbReference>
<feature type="domain" description="ZP" evidence="17">
    <location>
        <begin position="342"/>
        <end position="577"/>
    </location>
</feature>
<dbReference type="Pfam" id="PF00431">
    <property type="entry name" value="CUB"/>
    <property type="match status" value="1"/>
</dbReference>
<comment type="caution">
    <text evidence="13">Lacks conserved residue(s) required for the propagation of feature annotation.</text>
</comment>
<dbReference type="GO" id="GO:0031638">
    <property type="term" value="P:zymogen activation"/>
    <property type="evidence" value="ECO:0007669"/>
    <property type="project" value="TreeGrafter"/>
</dbReference>
<evidence type="ECO:0000256" key="1">
    <source>
        <dbReference type="ARBA" id="ARBA00004613"/>
    </source>
</evidence>
<dbReference type="Gene3D" id="2.60.120.290">
    <property type="entry name" value="Spermadhesin, CUB domain"/>
    <property type="match status" value="1"/>
</dbReference>
<dbReference type="Gene3D" id="2.60.40.4100">
    <property type="entry name" value="Zona pellucida, ZP-C domain"/>
    <property type="match status" value="1"/>
</dbReference>
<dbReference type="Pfam" id="PF00530">
    <property type="entry name" value="SRCR"/>
    <property type="match status" value="1"/>
</dbReference>
<dbReference type="Gene3D" id="2.60.40.3210">
    <property type="entry name" value="Zona pellucida, ZP-N domain"/>
    <property type="match status" value="1"/>
</dbReference>
<dbReference type="FunFam" id="2.60.120.290:FF:000013">
    <property type="entry name" value="Membrane frizzled-related protein"/>
    <property type="match status" value="1"/>
</dbReference>
<dbReference type="SUPFAM" id="SSF56487">
    <property type="entry name" value="SRCR-like"/>
    <property type="match status" value="1"/>
</dbReference>
<keyword evidence="6" id="KW-0677">Repeat</keyword>
<feature type="disulfide bond" evidence="14">
    <location>
        <begin position="98"/>
        <end position="108"/>
    </location>
</feature>
<evidence type="ECO:0000256" key="3">
    <source>
        <dbReference type="ARBA" id="ARBA00022448"/>
    </source>
</evidence>
<evidence type="ECO:0000256" key="14">
    <source>
        <dbReference type="PROSITE-ProRule" id="PRU00196"/>
    </source>
</evidence>
<keyword evidence="5" id="KW-0732">Signal</keyword>
<name>A0A9F5JFL1_PYTBI</name>
<keyword evidence="8 14" id="KW-1015">Disulfide bond</keyword>
<evidence type="ECO:0000256" key="9">
    <source>
        <dbReference type="ARBA" id="ARBA00023180"/>
    </source>
</evidence>
<dbReference type="OMA" id="HYCPDHY"/>
<dbReference type="GO" id="GO:0004252">
    <property type="term" value="F:serine-type endopeptidase activity"/>
    <property type="evidence" value="ECO:0007669"/>
    <property type="project" value="TreeGrafter"/>
</dbReference>
<dbReference type="PANTHER" id="PTHR48071:SF15">
    <property type="entry name" value="SRCR DOMAIN-CONTAINING PROTEIN"/>
    <property type="match status" value="1"/>
</dbReference>
<dbReference type="InterPro" id="IPR048290">
    <property type="entry name" value="ZP_chr"/>
</dbReference>
<dbReference type="PRINTS" id="PR00023">
    <property type="entry name" value="ZPELLUCIDA"/>
</dbReference>
<dbReference type="OrthoDB" id="10063988at2759"/>
<evidence type="ECO:0000259" key="15">
    <source>
        <dbReference type="PROSITE" id="PS01180"/>
    </source>
</evidence>
<evidence type="ECO:0000256" key="4">
    <source>
        <dbReference type="ARBA" id="ARBA00022525"/>
    </source>
</evidence>
<feature type="disulfide bond" evidence="14">
    <location>
        <begin position="54"/>
        <end position="118"/>
    </location>
</feature>
<dbReference type="RefSeq" id="XP_025032866.1">
    <property type="nucleotide sequence ID" value="XM_025177098.1"/>
</dbReference>
<dbReference type="GO" id="GO:0005886">
    <property type="term" value="C:plasma membrane"/>
    <property type="evidence" value="ECO:0007669"/>
    <property type="project" value="TreeGrafter"/>
</dbReference>
<evidence type="ECO:0000256" key="8">
    <source>
        <dbReference type="ARBA" id="ARBA00023157"/>
    </source>
</evidence>
<evidence type="ECO:0000313" key="18">
    <source>
        <dbReference type="Proteomes" id="UP000695026"/>
    </source>
</evidence>
<sequence>MYDWKKPTVYTLSTITEVELATSASSLTVRLMNGENRCQGRLEIFYSGNWGTVCDDGWDLQDAEVVCRQLACGEAMEAPKEAYFGEGTGNIFLDNVQCKGNESSIEECSHSGWGARECHHKEDAGVICAERVSPMTKNPITLVQVLSTQYPNTTPVPPVSTQHPTTPASTSISLPITQKHTTSGNCLCGCTLTGPSGSFSSPFYPSDYPRNSHCVWNIQVEERRHIELIFQDFRVEITRFCTLDFVEIFDGPFPTSPSLGKICFSSRKIYVSSSNKMRIEFISDSSVNERGFLATYREVPPKNIVTTTLPDDATDFGNLYCCSITALLETTTNLHVNKVTLSCLTEYMKAVIGKQYLISKGCFDCNLYLSDAACKPEITSDEFIFYIPYDGCGTNRENNGKISSFSNTVSSSGNGVNPQFRFICKMEPNRNMEVTHNINEFEFTNQGPRFHVEFLFYQSSFFLQPINNMGYFMNLNQNVYIQVTLYTFSRDLTLFIDSCVASPNPYDFTTENYIMMNRGCIRDSTYRLFFSRNRRIISFRFKRFRFHNNYSTVYIRCKVLVCKALDYSSRCYKGCLK</sequence>
<keyword evidence="3" id="KW-0813">Transport</keyword>
<dbReference type="PROSITE" id="PS01180">
    <property type="entry name" value="CUB"/>
    <property type="match status" value="1"/>
</dbReference>
<evidence type="ECO:0000256" key="6">
    <source>
        <dbReference type="ARBA" id="ARBA00022737"/>
    </source>
</evidence>
<dbReference type="PROSITE" id="PS51034">
    <property type="entry name" value="ZP_2"/>
    <property type="match status" value="1"/>
</dbReference>
<dbReference type="Pfam" id="PF23344">
    <property type="entry name" value="ZP-N"/>
    <property type="match status" value="1"/>
</dbReference>
<keyword evidence="4" id="KW-0964">Secreted</keyword>
<dbReference type="GO" id="GO:0005615">
    <property type="term" value="C:extracellular space"/>
    <property type="evidence" value="ECO:0007669"/>
    <property type="project" value="TreeGrafter"/>
</dbReference>
<comment type="similarity">
    <text evidence="2">Belongs to the DMBT1 family.</text>
</comment>
<evidence type="ECO:0000256" key="12">
    <source>
        <dbReference type="ARBA" id="ARBA00047200"/>
    </source>
</evidence>
<protein>
    <recommendedName>
        <fullName evidence="11">Scavenger receptor cysteine-rich domain-containing protein DMBT1</fullName>
    </recommendedName>
    <alternativeName>
        <fullName evidence="12">Deleted in malignant brain tumors 1 protein</fullName>
    </alternativeName>
    <alternativeName>
        <fullName evidence="10">Hensin</fullName>
    </alternativeName>
</protein>
<dbReference type="InterPro" id="IPR055355">
    <property type="entry name" value="ZP-C"/>
</dbReference>
<evidence type="ECO:0000256" key="11">
    <source>
        <dbReference type="ARBA" id="ARBA00047197"/>
    </source>
</evidence>
<feature type="domain" description="SRCR" evidence="16">
    <location>
        <begin position="29"/>
        <end position="129"/>
    </location>
</feature>
<evidence type="ECO:0000256" key="2">
    <source>
        <dbReference type="ARBA" id="ARBA00009931"/>
    </source>
</evidence>
<dbReference type="SMART" id="SM00042">
    <property type="entry name" value="CUB"/>
    <property type="match status" value="1"/>
</dbReference>